<comment type="caution">
    <text evidence="2">The sequence shown here is derived from an EMBL/GenBank/DDBJ whole genome shotgun (WGS) entry which is preliminary data.</text>
</comment>
<dbReference type="AlphaFoldDB" id="A0A016RYY6"/>
<dbReference type="EMBL" id="JARK01001674">
    <property type="protein sequence ID" value="EYB83322.1"/>
    <property type="molecule type" value="Genomic_DNA"/>
</dbReference>
<evidence type="ECO:0000256" key="1">
    <source>
        <dbReference type="SAM" id="MobiDB-lite"/>
    </source>
</evidence>
<name>A0A016RYY6_9BILA</name>
<feature type="compositionally biased region" description="Polar residues" evidence="1">
    <location>
        <begin position="82"/>
        <end position="91"/>
    </location>
</feature>
<evidence type="ECO:0000313" key="2">
    <source>
        <dbReference type="EMBL" id="EYB83322.1"/>
    </source>
</evidence>
<protein>
    <submittedName>
        <fullName evidence="2">Uncharacterized protein</fullName>
    </submittedName>
</protein>
<organism evidence="2 3">
    <name type="scientific">Ancylostoma ceylanicum</name>
    <dbReference type="NCBI Taxonomy" id="53326"/>
    <lineage>
        <taxon>Eukaryota</taxon>
        <taxon>Metazoa</taxon>
        <taxon>Ecdysozoa</taxon>
        <taxon>Nematoda</taxon>
        <taxon>Chromadorea</taxon>
        <taxon>Rhabditida</taxon>
        <taxon>Rhabditina</taxon>
        <taxon>Rhabditomorpha</taxon>
        <taxon>Strongyloidea</taxon>
        <taxon>Ancylostomatidae</taxon>
        <taxon>Ancylostomatinae</taxon>
        <taxon>Ancylostoma</taxon>
    </lineage>
</organism>
<evidence type="ECO:0000313" key="3">
    <source>
        <dbReference type="Proteomes" id="UP000024635"/>
    </source>
</evidence>
<proteinExistence type="predicted"/>
<accession>A0A016RYY6</accession>
<sequence>MLEATEDLRLLILVYTTTRSRTTRRESTGGTWWNRPSGMTEQRRLISKIARAAPSAREQAWEPQYSNARGGTRLQGAESRTARQSRSANSTQLRHVFWSALK</sequence>
<dbReference type="Proteomes" id="UP000024635">
    <property type="component" value="Unassembled WGS sequence"/>
</dbReference>
<feature type="region of interest" description="Disordered" evidence="1">
    <location>
        <begin position="56"/>
        <end position="91"/>
    </location>
</feature>
<gene>
    <name evidence="2" type="primary">Acey_s0338.g2946</name>
    <name evidence="2" type="ORF">Y032_0338g2946</name>
</gene>
<reference evidence="3" key="1">
    <citation type="journal article" date="2015" name="Nat. Genet.">
        <title>The genome and transcriptome of the zoonotic hookworm Ancylostoma ceylanicum identify infection-specific gene families.</title>
        <authorList>
            <person name="Schwarz E.M."/>
            <person name="Hu Y."/>
            <person name="Antoshechkin I."/>
            <person name="Miller M.M."/>
            <person name="Sternberg P.W."/>
            <person name="Aroian R.V."/>
        </authorList>
    </citation>
    <scope>NUCLEOTIDE SEQUENCE</scope>
    <source>
        <strain evidence="3">HY135</strain>
    </source>
</reference>
<keyword evidence="3" id="KW-1185">Reference proteome</keyword>